<dbReference type="Proteomes" id="UP000008385">
    <property type="component" value="Chromosome"/>
</dbReference>
<keyword evidence="3" id="KW-1185">Reference proteome</keyword>
<accession>F5Y2Z5</accession>
<dbReference type="KEGG" id="rta:Rta_37600"/>
<reference evidence="3" key="1">
    <citation type="submission" date="2006-01" db="EMBL/GenBank/DDBJ databases">
        <title>Genome of the cyst-dividing bacterium Ramlibacter tataouinensis.</title>
        <authorList>
            <person name="Barakat M."/>
            <person name="Ortet P."/>
            <person name="De Luca G."/>
            <person name="Jourlin-Castelli C."/>
            <person name="Ansaldi M."/>
            <person name="Py B."/>
            <person name="Fichant G."/>
            <person name="Coutinho P."/>
            <person name="Voulhoux R."/>
            <person name="Bastien O."/>
            <person name="Roy S."/>
            <person name="Marechal E."/>
            <person name="Henrissat B."/>
            <person name="Quentin Y."/>
            <person name="Noirot P."/>
            <person name="Filloux A."/>
            <person name="Mejean V."/>
            <person name="DuBow M."/>
            <person name="Barras F."/>
            <person name="Heulin T."/>
        </authorList>
    </citation>
    <scope>NUCLEOTIDE SEQUENCE [LARGE SCALE GENOMIC DNA]</scope>
    <source>
        <strain evidence="3">ATCC BAA-407 / DSM 14655 / LMG 21543 / TTB310</strain>
    </source>
</reference>
<dbReference type="AlphaFoldDB" id="F5Y2Z5"/>
<name>F5Y2Z5_RAMTT</name>
<feature type="region of interest" description="Disordered" evidence="1">
    <location>
        <begin position="27"/>
        <end position="56"/>
    </location>
</feature>
<gene>
    <name evidence="2" type="ordered locus">Rta_37600</name>
</gene>
<dbReference type="HOGENOM" id="CLU_3011101_0_0_4"/>
<evidence type="ECO:0000256" key="1">
    <source>
        <dbReference type="SAM" id="MobiDB-lite"/>
    </source>
</evidence>
<dbReference type="STRING" id="365046.Rta_37600"/>
<organism evidence="2 3">
    <name type="scientific">Ramlibacter tataouinensis (strain ATCC BAA-407 / DSM 14655 / LMG 21543 / TTB310)</name>
    <dbReference type="NCBI Taxonomy" id="365046"/>
    <lineage>
        <taxon>Bacteria</taxon>
        <taxon>Pseudomonadati</taxon>
        <taxon>Pseudomonadota</taxon>
        <taxon>Betaproteobacteria</taxon>
        <taxon>Burkholderiales</taxon>
        <taxon>Comamonadaceae</taxon>
        <taxon>Ramlibacter</taxon>
    </lineage>
</organism>
<dbReference type="EMBL" id="CP000245">
    <property type="protein sequence ID" value="AEG94875.1"/>
    <property type="molecule type" value="Genomic_DNA"/>
</dbReference>
<evidence type="ECO:0000313" key="3">
    <source>
        <dbReference type="Proteomes" id="UP000008385"/>
    </source>
</evidence>
<evidence type="ECO:0000313" key="2">
    <source>
        <dbReference type="EMBL" id="AEG94875.1"/>
    </source>
</evidence>
<proteinExistence type="predicted"/>
<sequence>MAYYTKELGRPLQRRMLQSQLARLNRDPAGGSIEAAHQEDLTPVPSKNRTWDDRAG</sequence>
<protein>
    <submittedName>
        <fullName evidence="2">Uncharacterized protein</fullName>
    </submittedName>
</protein>
<reference evidence="2 3" key="2">
    <citation type="journal article" date="2011" name="PLoS ONE">
        <title>The Cyst-Dividing Bacterium Ramlibacter tataouinensis TTB310 Genome Reveals a Well-Stocked Toolbox for Adaptation to a Desert Environment.</title>
        <authorList>
            <person name="De Luca G."/>
            <person name="Barakat M."/>
            <person name="Ortet P."/>
            <person name="Fochesato S."/>
            <person name="Jourlin-Castelli C."/>
            <person name="Ansaldi M."/>
            <person name="Py B."/>
            <person name="Fichant G."/>
            <person name="Coutinho P.M."/>
            <person name="Voulhoux R."/>
            <person name="Bastien O."/>
            <person name="Marechal E."/>
            <person name="Henrissat B."/>
            <person name="Quentin Y."/>
            <person name="Noirot P."/>
            <person name="Filloux A."/>
            <person name="Mejean V."/>
            <person name="Dubow M.S."/>
            <person name="Barras F."/>
            <person name="Barbe V."/>
            <person name="Weissenbach J."/>
            <person name="Mihalcescu I."/>
            <person name="Vermeglio A."/>
            <person name="Achouak W."/>
            <person name="Heulin T."/>
        </authorList>
    </citation>
    <scope>NUCLEOTIDE SEQUENCE [LARGE SCALE GENOMIC DNA]</scope>
    <source>
        <strain evidence="3">ATCC BAA-407 / DSM 14655 / LMG 21543 / TTB310</strain>
    </source>
</reference>